<evidence type="ECO:0000256" key="13">
    <source>
        <dbReference type="SAM" id="Phobius"/>
    </source>
</evidence>
<keyword evidence="7" id="KW-0408">Iron</keyword>
<dbReference type="Pfam" id="PF02628">
    <property type="entry name" value="COX15-CtaA"/>
    <property type="match status" value="1"/>
</dbReference>
<keyword evidence="10" id="KW-1015">Disulfide bond</keyword>
<evidence type="ECO:0000256" key="4">
    <source>
        <dbReference type="ARBA" id="ARBA00022723"/>
    </source>
</evidence>
<dbReference type="InterPro" id="IPR050450">
    <property type="entry name" value="COX15/CtaA_HemeA_synthase"/>
</dbReference>
<gene>
    <name evidence="14" type="ORF">CAter282_0521</name>
</gene>
<evidence type="ECO:0000313" key="14">
    <source>
        <dbReference type="EMBL" id="AMP08337.1"/>
    </source>
</evidence>
<dbReference type="GO" id="GO:0046872">
    <property type="term" value="F:metal ion binding"/>
    <property type="evidence" value="ECO:0007669"/>
    <property type="project" value="UniProtKB-KW"/>
</dbReference>
<keyword evidence="2" id="KW-1003">Cell membrane</keyword>
<dbReference type="GO" id="GO:0006784">
    <property type="term" value="P:heme A biosynthetic process"/>
    <property type="evidence" value="ECO:0007669"/>
    <property type="project" value="InterPro"/>
</dbReference>
<evidence type="ECO:0000256" key="6">
    <source>
        <dbReference type="ARBA" id="ARBA00023002"/>
    </source>
</evidence>
<dbReference type="InterPro" id="IPR003780">
    <property type="entry name" value="COX15/CtaA_fam"/>
</dbReference>
<accession>A0A127QE55</accession>
<keyword evidence="5 13" id="KW-1133">Transmembrane helix</keyword>
<evidence type="ECO:0000256" key="3">
    <source>
        <dbReference type="ARBA" id="ARBA00022692"/>
    </source>
</evidence>
<reference evidence="14 15" key="1">
    <citation type="submission" date="2015-11" db="EMBL/GenBank/DDBJ databases">
        <title>Exploring the genomic traits of fungus-feeding bacterial genus Collimonas.</title>
        <authorList>
            <person name="Song C."/>
            <person name="Schmidt R."/>
            <person name="de Jager V."/>
            <person name="Krzyzanowska D."/>
            <person name="Jongedijk E."/>
            <person name="Cankar K."/>
            <person name="Beekwilder J."/>
            <person name="van Veen A."/>
            <person name="de Boer W."/>
            <person name="van Veen J.A."/>
            <person name="Garbeva P."/>
        </authorList>
    </citation>
    <scope>NUCLEOTIDE SEQUENCE [LARGE SCALE GENOMIC DNA]</scope>
    <source>
        <strain evidence="14 15">Ter282</strain>
    </source>
</reference>
<dbReference type="GO" id="GO:0016020">
    <property type="term" value="C:membrane"/>
    <property type="evidence" value="ECO:0007669"/>
    <property type="project" value="UniProtKB-SubCell"/>
</dbReference>
<evidence type="ECO:0000256" key="10">
    <source>
        <dbReference type="ARBA" id="ARBA00023157"/>
    </source>
</evidence>
<feature type="transmembrane region" description="Helical" evidence="13">
    <location>
        <begin position="373"/>
        <end position="393"/>
    </location>
</feature>
<keyword evidence="9 13" id="KW-0472">Membrane</keyword>
<feature type="transmembrane region" description="Helical" evidence="13">
    <location>
        <begin position="182"/>
        <end position="200"/>
    </location>
</feature>
<keyword evidence="8" id="KW-0350">Heme biosynthesis</keyword>
<evidence type="ECO:0000256" key="9">
    <source>
        <dbReference type="ARBA" id="ARBA00023136"/>
    </source>
</evidence>
<feature type="transmembrane region" description="Helical" evidence="13">
    <location>
        <begin position="317"/>
        <end position="335"/>
    </location>
</feature>
<evidence type="ECO:0000313" key="15">
    <source>
        <dbReference type="Proteomes" id="UP000071778"/>
    </source>
</evidence>
<keyword evidence="4" id="KW-0479">Metal-binding</keyword>
<dbReference type="PANTHER" id="PTHR35457:SF1">
    <property type="entry name" value="HEME A SYNTHASE"/>
    <property type="match status" value="1"/>
</dbReference>
<feature type="transmembrane region" description="Helical" evidence="13">
    <location>
        <begin position="206"/>
        <end position="225"/>
    </location>
</feature>
<sequence>MTTPMLIQLGSMGVLVAVLAFCVVWVSSDTNKYRKLVWVTLFLTFDLIMFGAFTRLTDSGLGCPDWPGCYGHSNPLQAHEHISAAQDAMPTGPVTVMKAWIEMTHRYFAMGVGVLIIALMVIAWISWFKRTSGKPAGSLATPSSATPSFPRTRESHLRSNLDSRVRGNDDGLKGRYSPWPPTFLFLLVCVQGAFGAWTVTQKLQPVIVTTHLLLGLTLLATMAWLGARQNDHAPVAPAGASLVKPAMIGLALLIVQIALGGWVSTNYAALACTDFPLCHGALVPQMDFANGFTLWRHLGMTADGDFLTFQALTAIHWTHRSFAFVVIAVIAWLAWKALHIAGLKNTGRWLLIIVGLQLLTGLSTIYFNWPLAIAVVHNGGAALLLVLLVMLNYKARLAPRPHAVPAVASQPVTADRLNPRP</sequence>
<feature type="transmembrane region" description="Helical" evidence="13">
    <location>
        <begin position="6"/>
        <end position="27"/>
    </location>
</feature>
<dbReference type="Proteomes" id="UP000071778">
    <property type="component" value="Chromosome"/>
</dbReference>
<dbReference type="EMBL" id="CP013235">
    <property type="protein sequence ID" value="AMP08337.1"/>
    <property type="molecule type" value="Genomic_DNA"/>
</dbReference>
<comment type="pathway">
    <text evidence="11">Porphyrin-containing compound metabolism.</text>
</comment>
<keyword evidence="15" id="KW-1185">Reference proteome</keyword>
<protein>
    <submittedName>
        <fullName evidence="14">Cytochrome oxidase assembly family protein</fullName>
    </submittedName>
</protein>
<dbReference type="GO" id="GO:0016491">
    <property type="term" value="F:oxidoreductase activity"/>
    <property type="evidence" value="ECO:0007669"/>
    <property type="project" value="UniProtKB-KW"/>
</dbReference>
<evidence type="ECO:0000256" key="1">
    <source>
        <dbReference type="ARBA" id="ARBA00004141"/>
    </source>
</evidence>
<feature type="compositionally biased region" description="Polar residues" evidence="12">
    <location>
        <begin position="140"/>
        <end position="149"/>
    </location>
</feature>
<feature type="transmembrane region" description="Helical" evidence="13">
    <location>
        <begin position="246"/>
        <end position="265"/>
    </location>
</feature>
<dbReference type="AlphaFoldDB" id="A0A127QE55"/>
<dbReference type="PANTHER" id="PTHR35457">
    <property type="entry name" value="HEME A SYNTHASE"/>
    <property type="match status" value="1"/>
</dbReference>
<feature type="transmembrane region" description="Helical" evidence="13">
    <location>
        <begin position="347"/>
        <end position="367"/>
    </location>
</feature>
<feature type="transmembrane region" description="Helical" evidence="13">
    <location>
        <begin position="107"/>
        <end position="128"/>
    </location>
</feature>
<keyword evidence="3 13" id="KW-0812">Transmembrane</keyword>
<dbReference type="PATRIC" id="fig|279058.18.peg.524"/>
<evidence type="ECO:0000256" key="7">
    <source>
        <dbReference type="ARBA" id="ARBA00023004"/>
    </source>
</evidence>
<comment type="subcellular location">
    <subcellularLocation>
        <location evidence="1">Membrane</location>
        <topology evidence="1">Multi-pass membrane protein</topology>
    </subcellularLocation>
</comment>
<name>A0A127QE55_9BURK</name>
<dbReference type="RefSeq" id="WP_061536934.1">
    <property type="nucleotide sequence ID" value="NZ_CP013235.1"/>
</dbReference>
<feature type="transmembrane region" description="Helical" evidence="13">
    <location>
        <begin position="36"/>
        <end position="56"/>
    </location>
</feature>
<feature type="compositionally biased region" description="Basic and acidic residues" evidence="12">
    <location>
        <begin position="151"/>
        <end position="166"/>
    </location>
</feature>
<proteinExistence type="predicted"/>
<organism evidence="14 15">
    <name type="scientific">Collimonas arenae</name>
    <dbReference type="NCBI Taxonomy" id="279058"/>
    <lineage>
        <taxon>Bacteria</taxon>
        <taxon>Pseudomonadati</taxon>
        <taxon>Pseudomonadota</taxon>
        <taxon>Betaproteobacteria</taxon>
        <taxon>Burkholderiales</taxon>
        <taxon>Oxalobacteraceae</taxon>
        <taxon>Collimonas</taxon>
    </lineage>
</organism>
<feature type="region of interest" description="Disordered" evidence="12">
    <location>
        <begin position="136"/>
        <end position="166"/>
    </location>
</feature>
<evidence type="ECO:0000256" key="11">
    <source>
        <dbReference type="ARBA" id="ARBA00023444"/>
    </source>
</evidence>
<keyword evidence="6" id="KW-0560">Oxidoreductase</keyword>
<evidence type="ECO:0000256" key="5">
    <source>
        <dbReference type="ARBA" id="ARBA00022989"/>
    </source>
</evidence>
<evidence type="ECO:0000256" key="8">
    <source>
        <dbReference type="ARBA" id="ARBA00023133"/>
    </source>
</evidence>
<evidence type="ECO:0000256" key="12">
    <source>
        <dbReference type="SAM" id="MobiDB-lite"/>
    </source>
</evidence>
<evidence type="ECO:0000256" key="2">
    <source>
        <dbReference type="ARBA" id="ARBA00022475"/>
    </source>
</evidence>